<dbReference type="InterPro" id="IPR009061">
    <property type="entry name" value="DNA-bd_dom_put_sf"/>
</dbReference>
<keyword evidence="1 2" id="KW-0597">Phosphoprotein</keyword>
<proteinExistence type="predicted"/>
<evidence type="ECO:0000259" key="3">
    <source>
        <dbReference type="PROSITE" id="PS50110"/>
    </source>
</evidence>
<dbReference type="Gene3D" id="3.40.50.2300">
    <property type="match status" value="1"/>
</dbReference>
<dbReference type="Pfam" id="PF12728">
    <property type="entry name" value="HTH_17"/>
    <property type="match status" value="1"/>
</dbReference>
<accession>A0A932HXF2</accession>
<evidence type="ECO:0000313" key="4">
    <source>
        <dbReference type="EMBL" id="MBI3126183.1"/>
    </source>
</evidence>
<dbReference type="InterPro" id="IPR001789">
    <property type="entry name" value="Sig_transdc_resp-reg_receiver"/>
</dbReference>
<feature type="modified residue" description="4-aspartylphosphate" evidence="2">
    <location>
        <position position="127"/>
    </location>
</feature>
<protein>
    <submittedName>
        <fullName evidence="4">Response regulator</fullName>
    </submittedName>
</protein>
<dbReference type="Pfam" id="PF00072">
    <property type="entry name" value="Response_reg"/>
    <property type="match status" value="1"/>
</dbReference>
<dbReference type="GO" id="GO:0000160">
    <property type="term" value="P:phosphorelay signal transduction system"/>
    <property type="evidence" value="ECO:0007669"/>
    <property type="project" value="InterPro"/>
</dbReference>
<sequence length="202" mass="22084">MEEDKLLTKKAFTTFEVAHICDVTPVTIQNWIDKGWLVAYRTAGGHRRVRREDLISFLESRNMPHRLTGRGGGPPKVLLIGGEEEASSLIRDVLRGEDASCEIHVAQDAFQAGLLYAGERPDVVILDVALPGADGAEMCRRIRQGHAAGGASIIALLGTGETELRNRLLQLGVTHFVQKPIDTVALKELVHEVVRARRPPGA</sequence>
<evidence type="ECO:0000313" key="5">
    <source>
        <dbReference type="Proteomes" id="UP000782312"/>
    </source>
</evidence>
<dbReference type="InterPro" id="IPR010093">
    <property type="entry name" value="SinI_DNA-bd"/>
</dbReference>
<dbReference type="EMBL" id="JACPUR010000001">
    <property type="protein sequence ID" value="MBI3126183.1"/>
    <property type="molecule type" value="Genomic_DNA"/>
</dbReference>
<dbReference type="Proteomes" id="UP000782312">
    <property type="component" value="Unassembled WGS sequence"/>
</dbReference>
<dbReference type="GO" id="GO:0003677">
    <property type="term" value="F:DNA binding"/>
    <property type="evidence" value="ECO:0007669"/>
    <property type="project" value="InterPro"/>
</dbReference>
<reference evidence="4" key="1">
    <citation type="submission" date="2020-07" db="EMBL/GenBank/DDBJ databases">
        <title>Huge and variable diversity of episymbiotic CPR bacteria and DPANN archaea in groundwater ecosystems.</title>
        <authorList>
            <person name="He C.Y."/>
            <person name="Keren R."/>
            <person name="Whittaker M."/>
            <person name="Farag I.F."/>
            <person name="Doudna J."/>
            <person name="Cate J.H.D."/>
            <person name="Banfield J.F."/>
        </authorList>
    </citation>
    <scope>NUCLEOTIDE SEQUENCE</scope>
    <source>
        <strain evidence="4">NC_groundwater_763_Ag_S-0.2um_68_21</strain>
    </source>
</reference>
<organism evidence="4 5">
    <name type="scientific">Tectimicrobiota bacterium</name>
    <dbReference type="NCBI Taxonomy" id="2528274"/>
    <lineage>
        <taxon>Bacteria</taxon>
        <taxon>Pseudomonadati</taxon>
        <taxon>Nitrospinota/Tectimicrobiota group</taxon>
        <taxon>Candidatus Tectimicrobiota</taxon>
    </lineage>
</organism>
<dbReference type="CDD" id="cd04762">
    <property type="entry name" value="HTH_MerR-trunc"/>
    <property type="match status" value="1"/>
</dbReference>
<gene>
    <name evidence="4" type="ORF">HYZ11_01090</name>
</gene>
<dbReference type="SUPFAM" id="SSF52172">
    <property type="entry name" value="CheY-like"/>
    <property type="match status" value="1"/>
</dbReference>
<dbReference type="PANTHER" id="PTHR44591">
    <property type="entry name" value="STRESS RESPONSE REGULATOR PROTEIN 1"/>
    <property type="match status" value="1"/>
</dbReference>
<dbReference type="NCBIfam" id="TIGR01764">
    <property type="entry name" value="excise"/>
    <property type="match status" value="1"/>
</dbReference>
<name>A0A932HXF2_UNCTE</name>
<dbReference type="PANTHER" id="PTHR44591:SF3">
    <property type="entry name" value="RESPONSE REGULATORY DOMAIN-CONTAINING PROTEIN"/>
    <property type="match status" value="1"/>
</dbReference>
<dbReference type="SMART" id="SM00448">
    <property type="entry name" value="REC"/>
    <property type="match status" value="1"/>
</dbReference>
<dbReference type="Gene3D" id="1.10.1660.10">
    <property type="match status" value="1"/>
</dbReference>
<dbReference type="InterPro" id="IPR050595">
    <property type="entry name" value="Bact_response_regulator"/>
</dbReference>
<dbReference type="InterPro" id="IPR011006">
    <property type="entry name" value="CheY-like_superfamily"/>
</dbReference>
<comment type="caution">
    <text evidence="4">The sequence shown here is derived from an EMBL/GenBank/DDBJ whole genome shotgun (WGS) entry which is preliminary data.</text>
</comment>
<dbReference type="AlphaFoldDB" id="A0A932HXF2"/>
<evidence type="ECO:0000256" key="1">
    <source>
        <dbReference type="ARBA" id="ARBA00022553"/>
    </source>
</evidence>
<feature type="domain" description="Response regulatory" evidence="3">
    <location>
        <begin position="76"/>
        <end position="194"/>
    </location>
</feature>
<dbReference type="InterPro" id="IPR041657">
    <property type="entry name" value="HTH_17"/>
</dbReference>
<dbReference type="PROSITE" id="PS50110">
    <property type="entry name" value="RESPONSE_REGULATORY"/>
    <property type="match status" value="1"/>
</dbReference>
<evidence type="ECO:0000256" key="2">
    <source>
        <dbReference type="PROSITE-ProRule" id="PRU00169"/>
    </source>
</evidence>
<dbReference type="SUPFAM" id="SSF46955">
    <property type="entry name" value="Putative DNA-binding domain"/>
    <property type="match status" value="1"/>
</dbReference>